<evidence type="ECO:0000313" key="8">
    <source>
        <dbReference type="EMBL" id="KAI5434808.1"/>
    </source>
</evidence>
<evidence type="ECO:0000256" key="5">
    <source>
        <dbReference type="SAM" id="MobiDB-lite"/>
    </source>
</evidence>
<sequence>QSFSYFFRHQQEKKNMTDHQKIHPFHDVDLEAPQQEQQQQPSAPLVTRNMSKSDDVQHQPLPTRQPNIPMNHHQKPPNKRRGCCCRFFCWLFSVLLILIIAIAIAIGILFLIFRPKIPKYSVDELHVTQFDLSNNNSLSVTFNLSITARNPNKKIGIDYRGGSHISAWYTDTKLCEGSLPKFYQGHKNVTVLSIPLTGETQNATGLRDSLQQRFQQEGSVPLNLKVKQPVRIKFGKLKIFKINFRVRCRIVVDNLSTNNSIRIRSSSCKFRFKL</sequence>
<keyword evidence="3 6" id="KW-1133">Transmembrane helix</keyword>
<evidence type="ECO:0000259" key="7">
    <source>
        <dbReference type="Pfam" id="PF03168"/>
    </source>
</evidence>
<dbReference type="GO" id="GO:0005886">
    <property type="term" value="C:plasma membrane"/>
    <property type="evidence" value="ECO:0007669"/>
    <property type="project" value="TreeGrafter"/>
</dbReference>
<dbReference type="Gramene" id="Psat02G0157400-T1">
    <property type="protein sequence ID" value="KAI5434808.1"/>
    <property type="gene ID" value="KIW84_021574"/>
</dbReference>
<dbReference type="SUPFAM" id="SSF117070">
    <property type="entry name" value="LEA14-like"/>
    <property type="match status" value="1"/>
</dbReference>
<dbReference type="EMBL" id="JAMSHJ010000002">
    <property type="protein sequence ID" value="KAI5434808.1"/>
    <property type="molecule type" value="Genomic_DNA"/>
</dbReference>
<evidence type="ECO:0000256" key="1">
    <source>
        <dbReference type="ARBA" id="ARBA00004167"/>
    </source>
</evidence>
<evidence type="ECO:0000256" key="3">
    <source>
        <dbReference type="ARBA" id="ARBA00022989"/>
    </source>
</evidence>
<accession>A0A9D4YAT2</accession>
<evidence type="ECO:0000256" key="4">
    <source>
        <dbReference type="ARBA" id="ARBA00023136"/>
    </source>
</evidence>
<organism evidence="8 9">
    <name type="scientific">Pisum sativum</name>
    <name type="common">Garden pea</name>
    <name type="synonym">Lathyrus oleraceus</name>
    <dbReference type="NCBI Taxonomy" id="3888"/>
    <lineage>
        <taxon>Eukaryota</taxon>
        <taxon>Viridiplantae</taxon>
        <taxon>Streptophyta</taxon>
        <taxon>Embryophyta</taxon>
        <taxon>Tracheophyta</taxon>
        <taxon>Spermatophyta</taxon>
        <taxon>Magnoliopsida</taxon>
        <taxon>eudicotyledons</taxon>
        <taxon>Gunneridae</taxon>
        <taxon>Pentapetalae</taxon>
        <taxon>rosids</taxon>
        <taxon>fabids</taxon>
        <taxon>Fabales</taxon>
        <taxon>Fabaceae</taxon>
        <taxon>Papilionoideae</taxon>
        <taxon>50 kb inversion clade</taxon>
        <taxon>NPAAA clade</taxon>
        <taxon>Hologalegina</taxon>
        <taxon>IRL clade</taxon>
        <taxon>Fabeae</taxon>
        <taxon>Lathyrus</taxon>
    </lineage>
</organism>
<keyword evidence="2 6" id="KW-0812">Transmembrane</keyword>
<protein>
    <recommendedName>
        <fullName evidence="7">Late embryogenesis abundant protein LEA-2 subgroup domain-containing protein</fullName>
    </recommendedName>
</protein>
<feature type="non-terminal residue" evidence="8">
    <location>
        <position position="1"/>
    </location>
</feature>
<feature type="domain" description="Late embryogenesis abundant protein LEA-2 subgroup" evidence="7">
    <location>
        <begin position="146"/>
        <end position="248"/>
    </location>
</feature>
<dbReference type="InterPro" id="IPR004864">
    <property type="entry name" value="LEA_2"/>
</dbReference>
<name>A0A9D4YAT2_PEA</name>
<evidence type="ECO:0000313" key="9">
    <source>
        <dbReference type="Proteomes" id="UP001058974"/>
    </source>
</evidence>
<keyword evidence="9" id="KW-1185">Reference proteome</keyword>
<dbReference type="PANTHER" id="PTHR31234:SF72">
    <property type="entry name" value="NDR1_HIN1-LIKE PROTEIN 6"/>
    <property type="match status" value="1"/>
</dbReference>
<evidence type="ECO:0000256" key="2">
    <source>
        <dbReference type="ARBA" id="ARBA00022692"/>
    </source>
</evidence>
<feature type="region of interest" description="Disordered" evidence="5">
    <location>
        <begin position="30"/>
        <end position="75"/>
    </location>
</feature>
<keyword evidence="4 6" id="KW-0472">Membrane</keyword>
<proteinExistence type="predicted"/>
<comment type="caution">
    <text evidence="8">The sequence shown here is derived from an EMBL/GenBank/DDBJ whole genome shotgun (WGS) entry which is preliminary data.</text>
</comment>
<dbReference type="InterPro" id="IPR044839">
    <property type="entry name" value="NDR1-like"/>
</dbReference>
<dbReference type="PANTHER" id="PTHR31234">
    <property type="entry name" value="LATE EMBRYOGENESIS ABUNDANT (LEA) HYDROXYPROLINE-RICH GLYCOPROTEIN FAMILY"/>
    <property type="match status" value="1"/>
</dbReference>
<dbReference type="Pfam" id="PF03168">
    <property type="entry name" value="LEA_2"/>
    <property type="match status" value="1"/>
</dbReference>
<comment type="subcellular location">
    <subcellularLocation>
        <location evidence="1">Membrane</location>
        <topology evidence="1">Single-pass membrane protein</topology>
    </subcellularLocation>
</comment>
<gene>
    <name evidence="8" type="ORF">KIW84_021574</name>
</gene>
<feature type="transmembrane region" description="Helical" evidence="6">
    <location>
        <begin position="87"/>
        <end position="113"/>
    </location>
</feature>
<evidence type="ECO:0000256" key="6">
    <source>
        <dbReference type="SAM" id="Phobius"/>
    </source>
</evidence>
<reference evidence="8 9" key="1">
    <citation type="journal article" date="2022" name="Nat. Genet.">
        <title>Improved pea reference genome and pan-genome highlight genomic features and evolutionary characteristics.</title>
        <authorList>
            <person name="Yang T."/>
            <person name="Liu R."/>
            <person name="Luo Y."/>
            <person name="Hu S."/>
            <person name="Wang D."/>
            <person name="Wang C."/>
            <person name="Pandey M.K."/>
            <person name="Ge S."/>
            <person name="Xu Q."/>
            <person name="Li N."/>
            <person name="Li G."/>
            <person name="Huang Y."/>
            <person name="Saxena R.K."/>
            <person name="Ji Y."/>
            <person name="Li M."/>
            <person name="Yan X."/>
            <person name="He Y."/>
            <person name="Liu Y."/>
            <person name="Wang X."/>
            <person name="Xiang C."/>
            <person name="Varshney R.K."/>
            <person name="Ding H."/>
            <person name="Gao S."/>
            <person name="Zong X."/>
        </authorList>
    </citation>
    <scope>NUCLEOTIDE SEQUENCE [LARGE SCALE GENOMIC DNA]</scope>
    <source>
        <strain evidence="8 9">cv. Zhongwan 6</strain>
    </source>
</reference>
<dbReference type="GO" id="GO:0098542">
    <property type="term" value="P:defense response to other organism"/>
    <property type="evidence" value="ECO:0007669"/>
    <property type="project" value="InterPro"/>
</dbReference>
<dbReference type="Proteomes" id="UP001058974">
    <property type="component" value="Chromosome 2"/>
</dbReference>
<dbReference type="AlphaFoldDB" id="A0A9D4YAT2"/>